<gene>
    <name evidence="1" type="ORF">LCGC14_2806770</name>
</gene>
<dbReference type="EMBL" id="LAZR01052821">
    <property type="protein sequence ID" value="KKK82101.1"/>
    <property type="molecule type" value="Genomic_DNA"/>
</dbReference>
<name>A0A0F9BCE8_9ZZZZ</name>
<protein>
    <submittedName>
        <fullName evidence="1">Uncharacterized protein</fullName>
    </submittedName>
</protein>
<sequence>EYTMTDNVESIRSCEGLSMEVLQKGHKNWQLVDLNDVAEIFIMNDDGKTIERFIPKELSDENRKPTSMCL</sequence>
<dbReference type="AlphaFoldDB" id="A0A0F9BCE8"/>
<organism evidence="1">
    <name type="scientific">marine sediment metagenome</name>
    <dbReference type="NCBI Taxonomy" id="412755"/>
    <lineage>
        <taxon>unclassified sequences</taxon>
        <taxon>metagenomes</taxon>
        <taxon>ecological metagenomes</taxon>
    </lineage>
</organism>
<proteinExistence type="predicted"/>
<evidence type="ECO:0000313" key="1">
    <source>
        <dbReference type="EMBL" id="KKK82101.1"/>
    </source>
</evidence>
<comment type="caution">
    <text evidence="1">The sequence shown here is derived from an EMBL/GenBank/DDBJ whole genome shotgun (WGS) entry which is preliminary data.</text>
</comment>
<reference evidence="1" key="1">
    <citation type="journal article" date="2015" name="Nature">
        <title>Complex archaea that bridge the gap between prokaryotes and eukaryotes.</title>
        <authorList>
            <person name="Spang A."/>
            <person name="Saw J.H."/>
            <person name="Jorgensen S.L."/>
            <person name="Zaremba-Niedzwiedzka K."/>
            <person name="Martijn J."/>
            <person name="Lind A.E."/>
            <person name="van Eijk R."/>
            <person name="Schleper C."/>
            <person name="Guy L."/>
            <person name="Ettema T.J."/>
        </authorList>
    </citation>
    <scope>NUCLEOTIDE SEQUENCE</scope>
</reference>
<feature type="non-terminal residue" evidence="1">
    <location>
        <position position="1"/>
    </location>
</feature>
<accession>A0A0F9BCE8</accession>